<feature type="compositionally biased region" description="Basic and acidic residues" evidence="1">
    <location>
        <begin position="127"/>
        <end position="150"/>
    </location>
</feature>
<evidence type="ECO:0000313" key="2">
    <source>
        <dbReference type="EMBL" id="OQO04325.1"/>
    </source>
</evidence>
<protein>
    <submittedName>
        <fullName evidence="2">Uncharacterized protein</fullName>
    </submittedName>
</protein>
<keyword evidence="3" id="KW-1185">Reference proteome</keyword>
<dbReference type="EMBL" id="NAJO01000022">
    <property type="protein sequence ID" value="OQO04325.1"/>
    <property type="molecule type" value="Genomic_DNA"/>
</dbReference>
<dbReference type="InParanoid" id="A0A1V8SYT4"/>
<gene>
    <name evidence="2" type="ORF">B0A48_10936</name>
</gene>
<comment type="caution">
    <text evidence="2">The sequence shown here is derived from an EMBL/GenBank/DDBJ whole genome shotgun (WGS) entry which is preliminary data.</text>
</comment>
<feature type="compositionally biased region" description="Basic and acidic residues" evidence="1">
    <location>
        <begin position="78"/>
        <end position="95"/>
    </location>
</feature>
<feature type="compositionally biased region" description="Gly residues" evidence="1">
    <location>
        <begin position="151"/>
        <end position="160"/>
    </location>
</feature>
<feature type="compositionally biased region" description="Low complexity" evidence="1">
    <location>
        <begin position="52"/>
        <end position="66"/>
    </location>
</feature>
<dbReference type="STRING" id="1507870.A0A1V8SYT4"/>
<name>A0A1V8SYT4_9PEZI</name>
<accession>A0A1V8SYT4</accession>
<evidence type="ECO:0000313" key="3">
    <source>
        <dbReference type="Proteomes" id="UP000192596"/>
    </source>
</evidence>
<feature type="region of interest" description="Disordered" evidence="1">
    <location>
        <begin position="1"/>
        <end position="167"/>
    </location>
</feature>
<dbReference type="Proteomes" id="UP000192596">
    <property type="component" value="Unassembled WGS sequence"/>
</dbReference>
<sequence length="167" mass="17249">MSDAIHPTAPSQPTLNQAYTTPGNPAQSDPSEKSQASTNARNFTHGSENAVPQTQSTSSDSATPSSLGYGIHGAPPGEEAKGETEESIGRNRELDADQMGAPGEGKVASSVDRKPGASGTQEGLESGLDRKKEEQRGMREEVESEKKEGLDVGGILGQRGGPASTTS</sequence>
<feature type="compositionally biased region" description="Polar residues" evidence="1">
    <location>
        <begin position="9"/>
        <end position="51"/>
    </location>
</feature>
<dbReference type="OrthoDB" id="3438962at2759"/>
<organism evidence="2 3">
    <name type="scientific">Cryoendolithus antarcticus</name>
    <dbReference type="NCBI Taxonomy" id="1507870"/>
    <lineage>
        <taxon>Eukaryota</taxon>
        <taxon>Fungi</taxon>
        <taxon>Dikarya</taxon>
        <taxon>Ascomycota</taxon>
        <taxon>Pezizomycotina</taxon>
        <taxon>Dothideomycetes</taxon>
        <taxon>Dothideomycetidae</taxon>
        <taxon>Cladosporiales</taxon>
        <taxon>Cladosporiaceae</taxon>
        <taxon>Cryoendolithus</taxon>
    </lineage>
</organism>
<evidence type="ECO:0000256" key="1">
    <source>
        <dbReference type="SAM" id="MobiDB-lite"/>
    </source>
</evidence>
<dbReference type="AlphaFoldDB" id="A0A1V8SYT4"/>
<proteinExistence type="predicted"/>
<reference evidence="3" key="1">
    <citation type="submission" date="2017-03" db="EMBL/GenBank/DDBJ databases">
        <title>Genomes of endolithic fungi from Antarctica.</title>
        <authorList>
            <person name="Coleine C."/>
            <person name="Masonjones S."/>
            <person name="Stajich J.E."/>
        </authorList>
    </citation>
    <scope>NUCLEOTIDE SEQUENCE [LARGE SCALE GENOMIC DNA]</scope>
    <source>
        <strain evidence="3">CCFEE 5527</strain>
    </source>
</reference>